<feature type="transmembrane region" description="Helical" evidence="5">
    <location>
        <begin position="78"/>
        <end position="99"/>
    </location>
</feature>
<dbReference type="PANTHER" id="PTHR46561:SF11">
    <property type="entry name" value="SERPENTINE RECEPTOR CLASS ALPHA_BETA-14"/>
    <property type="match status" value="1"/>
</dbReference>
<evidence type="ECO:0000256" key="1">
    <source>
        <dbReference type="ARBA" id="ARBA00004141"/>
    </source>
</evidence>
<dbReference type="AlphaFoldDB" id="A0A0K0EUI6"/>
<evidence type="ECO:0000256" key="5">
    <source>
        <dbReference type="SAM" id="Phobius"/>
    </source>
</evidence>
<reference evidence="6" key="1">
    <citation type="submission" date="2014-07" db="EMBL/GenBank/DDBJ databases">
        <authorList>
            <person name="Martin A.A"/>
            <person name="De Silva N."/>
        </authorList>
    </citation>
    <scope>NUCLEOTIDE SEQUENCE</scope>
</reference>
<feature type="transmembrane region" description="Helical" evidence="5">
    <location>
        <begin position="230"/>
        <end position="247"/>
    </location>
</feature>
<dbReference type="Gene3D" id="1.20.1070.10">
    <property type="entry name" value="Rhodopsin 7-helix transmembrane proteins"/>
    <property type="match status" value="1"/>
</dbReference>
<comment type="subcellular location">
    <subcellularLocation>
        <location evidence="1">Membrane</location>
        <topology evidence="1">Multi-pass membrane protein</topology>
    </subcellularLocation>
</comment>
<dbReference type="InterPro" id="IPR019408">
    <property type="entry name" value="7TM_GPCR_serpentine_rcpt_Srab"/>
</dbReference>
<sequence>MVFYDSLMMVADLLVFCGMLEGYLHHETYFGSVIPCKVFLCLEKFTAMSSISIFYIITVERIIASVRYKTYEKEKNKLVYILVCILQIMIISFVVYISLLKDEKNRGRNNLLIPCLRTYFNHTFMRFPVVALFMGAIVNAVLFCFLIYFNNKLYKKSNTKFSKNILSNKFQLSENLQFSKALLPCIITYMSAGVILGALYLHLYTMRTNIVVSTQEQIIYELEINQLSDFVYAVAYLIIYFITNIKLNKLKRFMSIKNNKVLPVARKRSYSVSSNIRRLNKSVNDIYFEQFNKQLEAKRISKKK</sequence>
<keyword evidence="2 5" id="KW-0812">Transmembrane</keyword>
<evidence type="ECO:0000256" key="4">
    <source>
        <dbReference type="ARBA" id="ARBA00023136"/>
    </source>
</evidence>
<name>A0A0K0EUI6_STRVS</name>
<protein>
    <submittedName>
        <fullName evidence="7">G_PROTEIN_RECEP_F1_2 domain-containing protein</fullName>
    </submittedName>
</protein>
<evidence type="ECO:0000256" key="3">
    <source>
        <dbReference type="ARBA" id="ARBA00022989"/>
    </source>
</evidence>
<feature type="transmembrane region" description="Helical" evidence="5">
    <location>
        <begin position="45"/>
        <end position="66"/>
    </location>
</feature>
<reference evidence="7" key="2">
    <citation type="submission" date="2015-08" db="UniProtKB">
        <authorList>
            <consortium name="WormBaseParasite"/>
        </authorList>
    </citation>
    <scope>IDENTIFICATION</scope>
</reference>
<dbReference type="Pfam" id="PF10292">
    <property type="entry name" value="7TM_GPCR_Srab"/>
    <property type="match status" value="1"/>
</dbReference>
<dbReference type="WBParaSite" id="SVE_0018000.1">
    <property type="protein sequence ID" value="SVE_0018000.1"/>
    <property type="gene ID" value="SVE_0018000"/>
</dbReference>
<keyword evidence="6" id="KW-1185">Reference proteome</keyword>
<evidence type="ECO:0000256" key="2">
    <source>
        <dbReference type="ARBA" id="ARBA00022692"/>
    </source>
</evidence>
<accession>A0A0K0EUI6</accession>
<keyword evidence="3 5" id="KW-1133">Transmembrane helix</keyword>
<dbReference type="GO" id="GO:0016020">
    <property type="term" value="C:membrane"/>
    <property type="evidence" value="ECO:0007669"/>
    <property type="project" value="UniProtKB-SubCell"/>
</dbReference>
<dbReference type="InterPro" id="IPR053286">
    <property type="entry name" value="Nematode_rcpt-like_srab"/>
</dbReference>
<evidence type="ECO:0000313" key="6">
    <source>
        <dbReference type="Proteomes" id="UP000035680"/>
    </source>
</evidence>
<organism evidence="6 7">
    <name type="scientific">Strongyloides venezuelensis</name>
    <name type="common">Threadworm</name>
    <dbReference type="NCBI Taxonomy" id="75913"/>
    <lineage>
        <taxon>Eukaryota</taxon>
        <taxon>Metazoa</taxon>
        <taxon>Ecdysozoa</taxon>
        <taxon>Nematoda</taxon>
        <taxon>Chromadorea</taxon>
        <taxon>Rhabditida</taxon>
        <taxon>Tylenchina</taxon>
        <taxon>Panagrolaimomorpha</taxon>
        <taxon>Strongyloidoidea</taxon>
        <taxon>Strongyloididae</taxon>
        <taxon>Strongyloides</taxon>
    </lineage>
</organism>
<feature type="transmembrane region" description="Helical" evidence="5">
    <location>
        <begin position="127"/>
        <end position="149"/>
    </location>
</feature>
<evidence type="ECO:0000313" key="7">
    <source>
        <dbReference type="WBParaSite" id="SVE_0018000.1"/>
    </source>
</evidence>
<dbReference type="Proteomes" id="UP000035680">
    <property type="component" value="Unassembled WGS sequence"/>
</dbReference>
<feature type="transmembrane region" description="Helical" evidence="5">
    <location>
        <begin position="181"/>
        <end position="203"/>
    </location>
</feature>
<dbReference type="PANTHER" id="PTHR46561">
    <property type="entry name" value="SERPENTINE RECEPTOR, CLASS AB (CLASS A-LIKE)-RELATED"/>
    <property type="match status" value="1"/>
</dbReference>
<proteinExistence type="predicted"/>
<keyword evidence="4 5" id="KW-0472">Membrane</keyword>